<evidence type="ECO:0000256" key="4">
    <source>
        <dbReference type="PIRSR" id="PIRSR000185-1"/>
    </source>
</evidence>
<dbReference type="InterPro" id="IPR046346">
    <property type="entry name" value="Aminoacid_DH-like_N_sf"/>
</dbReference>
<dbReference type="SUPFAM" id="SSF51735">
    <property type="entry name" value="NAD(P)-binding Rossmann-fold domains"/>
    <property type="match status" value="1"/>
</dbReference>
<dbReference type="Proteomes" id="UP000008922">
    <property type="component" value="Chromosome"/>
</dbReference>
<evidence type="ECO:0000313" key="10">
    <source>
        <dbReference type="Proteomes" id="UP000008922"/>
    </source>
</evidence>
<dbReference type="InParanoid" id="E8N1Q6"/>
<dbReference type="GO" id="GO:0004352">
    <property type="term" value="F:glutamate dehydrogenase (NAD+) activity"/>
    <property type="evidence" value="ECO:0007669"/>
    <property type="project" value="TreeGrafter"/>
</dbReference>
<dbReference type="InterPro" id="IPR036291">
    <property type="entry name" value="NAD(P)-bd_dom_sf"/>
</dbReference>
<accession>E8N1Q6</accession>
<gene>
    <name evidence="9" type="ordered locus">ANT_06270</name>
</gene>
<dbReference type="GO" id="GO:0006538">
    <property type="term" value="P:L-glutamate catabolic process"/>
    <property type="evidence" value="ECO:0007669"/>
    <property type="project" value="TreeGrafter"/>
</dbReference>
<feature type="site" description="Important for catalysis" evidence="6">
    <location>
        <position position="146"/>
    </location>
</feature>
<dbReference type="PROSITE" id="PS00074">
    <property type="entry name" value="GLFV_DEHYDROGENASE"/>
    <property type="match status" value="1"/>
</dbReference>
<dbReference type="Gene3D" id="3.40.50.10860">
    <property type="entry name" value="Leucine Dehydrogenase, chain A, domain 1"/>
    <property type="match status" value="1"/>
</dbReference>
<feature type="binding site" evidence="5">
    <location>
        <position position="190"/>
    </location>
    <ligand>
        <name>NAD(+)</name>
        <dbReference type="ChEBI" id="CHEBI:57540"/>
    </ligand>
</feature>
<feature type="binding site" evidence="5">
    <location>
        <position position="221"/>
    </location>
    <ligand>
        <name>NAD(+)</name>
        <dbReference type="ChEBI" id="CHEBI:57540"/>
    </ligand>
</feature>
<dbReference type="PANTHER" id="PTHR11606:SF13">
    <property type="entry name" value="GLUTAMATE DEHYDROGENASE 1, MITOCHONDRIAL"/>
    <property type="match status" value="1"/>
</dbReference>
<dbReference type="InterPro" id="IPR006095">
    <property type="entry name" value="Glu/Leu/Phe/Val/Trp_DH"/>
</dbReference>
<evidence type="ECO:0000313" key="9">
    <source>
        <dbReference type="EMBL" id="BAJ62661.1"/>
    </source>
</evidence>
<protein>
    <recommendedName>
        <fullName evidence="3">Glutamate dehydrogenase</fullName>
    </recommendedName>
</protein>
<evidence type="ECO:0000256" key="2">
    <source>
        <dbReference type="ARBA" id="ARBA00023002"/>
    </source>
</evidence>
<dbReference type="InterPro" id="IPR033922">
    <property type="entry name" value="NAD_bind_Glu_DH"/>
</dbReference>
<dbReference type="InterPro" id="IPR033524">
    <property type="entry name" value="Glu/Leu/Phe/Val_DH_AS"/>
</dbReference>
<dbReference type="InterPro" id="IPR006096">
    <property type="entry name" value="Glu/Leu/Phe/Val/Trp_DH_C"/>
</dbReference>
<keyword evidence="2 3" id="KW-0560">Oxidoreductase</keyword>
<dbReference type="Pfam" id="PF00208">
    <property type="entry name" value="ELFV_dehydrog"/>
    <property type="match status" value="1"/>
</dbReference>
<dbReference type="AlphaFoldDB" id="E8N1Q6"/>
<dbReference type="STRING" id="926569.ANT_06270"/>
<dbReference type="FunCoup" id="E8N1Q6">
    <property type="interactions" value="290"/>
</dbReference>
<evidence type="ECO:0000259" key="8">
    <source>
        <dbReference type="SMART" id="SM00839"/>
    </source>
</evidence>
<dbReference type="Gene3D" id="3.40.50.720">
    <property type="entry name" value="NAD(P)-binding Rossmann-like Domain"/>
    <property type="match status" value="1"/>
</dbReference>
<sequence>MSGMINEFEMAQRQFDHVASLMHLDPQVAEFLRWPMREYHFRIPVRMDDGTIRTFQGFRVQHNDARGPNKGGIRFHPAETIDTVRALAFWMTWKCAVADLPLGGGKGGVVIDPATLSTAEKERLCRGYVDIMWRNLGPRTDVPAPDVGTTPQMMGWMMDEYSKLVGQYTPGVITGKPLGGGGSAGRTEATGYGVIYTVREAMKMLGIDSRGTVAAIQGFGNVAQYAAIGFVEMLGGKVACVSYWDREDRCAYTVSKEGGIDPHFLMSITDQYGTIDKNKAVAAGYKIEDGEAWITKEADVLIPAALSGTINAETVKGVHERVKIVAEGANGPTTPEADELFKARNIFVIPDFLCNAGGVTVSYFESVQNDMNYYWTKEEVLSRLDTKITTAFHGVVEMAQKQGVFMRDAAYMVAIDKVVKAMQLRGWI</sequence>
<proteinExistence type="inferred from homology"/>
<dbReference type="PRINTS" id="PR00082">
    <property type="entry name" value="GLFDHDRGNASE"/>
</dbReference>
<dbReference type="eggNOG" id="COG0334">
    <property type="taxonomic scope" value="Bacteria"/>
</dbReference>
<dbReference type="RefSeq" id="WP_013559056.1">
    <property type="nucleotide sequence ID" value="NC_014960.1"/>
</dbReference>
<dbReference type="Pfam" id="PF02812">
    <property type="entry name" value="ELFV_dehydrog_N"/>
    <property type="match status" value="1"/>
</dbReference>
<keyword evidence="10" id="KW-1185">Reference proteome</keyword>
<dbReference type="CDD" id="cd01076">
    <property type="entry name" value="NAD_bind_1_Glu_DH"/>
    <property type="match status" value="1"/>
</dbReference>
<dbReference type="EMBL" id="AP012029">
    <property type="protein sequence ID" value="BAJ62661.1"/>
    <property type="molecule type" value="Genomic_DNA"/>
</dbReference>
<evidence type="ECO:0000256" key="1">
    <source>
        <dbReference type="ARBA" id="ARBA00006382"/>
    </source>
</evidence>
<dbReference type="InterPro" id="IPR014362">
    <property type="entry name" value="Glu_DH"/>
</dbReference>
<organism evidence="9 10">
    <name type="scientific">Anaerolinea thermophila (strain DSM 14523 / JCM 11388 / NBRC 100420 / UNI-1)</name>
    <dbReference type="NCBI Taxonomy" id="926569"/>
    <lineage>
        <taxon>Bacteria</taxon>
        <taxon>Bacillati</taxon>
        <taxon>Chloroflexota</taxon>
        <taxon>Anaerolineae</taxon>
        <taxon>Anaerolineales</taxon>
        <taxon>Anaerolineaceae</taxon>
        <taxon>Anaerolinea</taxon>
    </lineage>
</organism>
<evidence type="ECO:0000256" key="5">
    <source>
        <dbReference type="PIRSR" id="PIRSR000185-2"/>
    </source>
</evidence>
<evidence type="ECO:0000256" key="7">
    <source>
        <dbReference type="RuleBase" id="RU004417"/>
    </source>
</evidence>
<dbReference type="PANTHER" id="PTHR11606">
    <property type="entry name" value="GLUTAMATE DEHYDROGENASE"/>
    <property type="match status" value="1"/>
</dbReference>
<feature type="binding site" evidence="5">
    <location>
        <position position="70"/>
    </location>
    <ligand>
        <name>substrate</name>
    </ligand>
</feature>
<dbReference type="PIRSF" id="PIRSF000185">
    <property type="entry name" value="Glu_DH"/>
    <property type="match status" value="1"/>
</dbReference>
<dbReference type="OrthoDB" id="9803297at2"/>
<evidence type="ECO:0000256" key="3">
    <source>
        <dbReference type="PIRNR" id="PIRNR000185"/>
    </source>
</evidence>
<keyword evidence="5" id="KW-0520">NAD</keyword>
<dbReference type="GO" id="GO:0000166">
    <property type="term" value="F:nucleotide binding"/>
    <property type="evidence" value="ECO:0007669"/>
    <property type="project" value="UniProtKB-KW"/>
</dbReference>
<comment type="similarity">
    <text evidence="1 3 7">Belongs to the Glu/Leu/Phe/Val dehydrogenases family.</text>
</comment>
<feature type="binding site" evidence="5">
    <location>
        <position position="362"/>
    </location>
    <ligand>
        <name>substrate</name>
    </ligand>
</feature>
<dbReference type="HOGENOM" id="CLU_025763_1_2_0"/>
<dbReference type="InterPro" id="IPR006097">
    <property type="entry name" value="Glu/Leu/Phe/Val/Trp_DH_dimer"/>
</dbReference>
<dbReference type="KEGG" id="atm:ANT_06270"/>
<keyword evidence="5" id="KW-0547">Nucleotide-binding</keyword>
<feature type="binding site" evidence="5">
    <location>
        <position position="94"/>
    </location>
    <ligand>
        <name>substrate</name>
    </ligand>
</feature>
<feature type="domain" description="Glutamate/phenylalanine/leucine/valine/L-tryptophan dehydrogenase C-terminal" evidence="8">
    <location>
        <begin position="183"/>
        <end position="426"/>
    </location>
</feature>
<name>E8N1Q6_ANATU</name>
<evidence type="ECO:0000256" key="6">
    <source>
        <dbReference type="PIRSR" id="PIRSR000185-3"/>
    </source>
</evidence>
<dbReference type="SUPFAM" id="SSF53223">
    <property type="entry name" value="Aminoacid dehydrogenase-like, N-terminal domain"/>
    <property type="match status" value="1"/>
</dbReference>
<reference evidence="9 10" key="1">
    <citation type="submission" date="2010-12" db="EMBL/GenBank/DDBJ databases">
        <title>Whole genome sequence of Anaerolinea thermophila UNI-1.</title>
        <authorList>
            <person name="Narita-Yamada S."/>
            <person name="Kishi E."/>
            <person name="Watanabe Y."/>
            <person name="Takasaki K."/>
            <person name="Ankai A."/>
            <person name="Oguchi A."/>
            <person name="Fukui S."/>
            <person name="Takahashi M."/>
            <person name="Yashiro I."/>
            <person name="Hosoyama A."/>
            <person name="Sekiguchi Y."/>
            <person name="Hanada S."/>
            <person name="Fujita N."/>
        </authorList>
    </citation>
    <scope>NUCLEOTIDE SEQUENCE [LARGE SCALE GENOMIC DNA]</scope>
    <source>
        <strain evidence="10">DSM 14523 / JCM 11388 / NBRC 100420 / UNI-1</strain>
    </source>
</reference>
<dbReference type="SMART" id="SM00839">
    <property type="entry name" value="ELFV_dehydrog"/>
    <property type="match status" value="1"/>
</dbReference>
<feature type="active site" description="Proton donor" evidence="4">
    <location>
        <position position="106"/>
    </location>
</feature>